<evidence type="ECO:0000256" key="1">
    <source>
        <dbReference type="ARBA" id="ARBA00007626"/>
    </source>
</evidence>
<feature type="repeat" description="PPR" evidence="3">
    <location>
        <begin position="303"/>
        <end position="337"/>
    </location>
</feature>
<dbReference type="Proteomes" id="UP001180020">
    <property type="component" value="Unassembled WGS sequence"/>
</dbReference>
<evidence type="ECO:0000313" key="5">
    <source>
        <dbReference type="Proteomes" id="UP001180020"/>
    </source>
</evidence>
<dbReference type="PANTHER" id="PTHR47939">
    <property type="entry name" value="MEMBRANE-ASSOCIATED SALT-INDUCIBLE PROTEIN-LIKE"/>
    <property type="match status" value="1"/>
</dbReference>
<feature type="repeat" description="PPR" evidence="3">
    <location>
        <begin position="268"/>
        <end position="302"/>
    </location>
</feature>
<comment type="caution">
    <text evidence="4">The sequence shown here is derived from an EMBL/GenBank/DDBJ whole genome shotgun (WGS) entry which is preliminary data.</text>
</comment>
<dbReference type="SUPFAM" id="SSF81901">
    <property type="entry name" value="HCP-like"/>
    <property type="match status" value="1"/>
</dbReference>
<sequence>MMARRHLLRSNNNGYLYCFSTHQIRSIATADATLDHSTCDVKRQKKLKEVARRVCDLIRRQPSWESTLLSEFPQEDLLHPTCIAEIFRRQSGNAFLTLRFYLWLSSHQDANRFSPDAILSALSEAKAWKASLHFLRSTKCRPQTSSLESFAARLCEEGNDLEESLETVLELKRVLDFSPSLLLTWNTALSRSLRIGDVITIGCIAQALCKEGKMSEALELLRDISKGGVMTPDAFTFNKLVSGFCRAKNYEKVSETLHLMIQIGCKPTIFTYQEVIYGLCRNGMAGEAYRLFNDIKYRGYVHDVVSYTTMIDGLCKMGQVEHARDMWQEMIRNGLVPNEYTYNVLVYGYCKMGDVDEAKKMYEEMLGRGCKESVVSCNTMIGGLCSNDRIDEAWEWFERMPDRSIDRDSTTYSIMIQGFCQGGG</sequence>
<keyword evidence="2" id="KW-0677">Repeat</keyword>
<protein>
    <recommendedName>
        <fullName evidence="6">Pentatricopeptide repeat-containing protein</fullName>
    </recommendedName>
</protein>
<feature type="repeat" description="PPR" evidence="3">
    <location>
        <begin position="373"/>
        <end position="407"/>
    </location>
</feature>
<feature type="repeat" description="PPR" evidence="3">
    <location>
        <begin position="338"/>
        <end position="372"/>
    </location>
</feature>
<proteinExistence type="inferred from homology"/>
<dbReference type="EMBL" id="JAUJYO010000016">
    <property type="protein sequence ID" value="KAK1295257.1"/>
    <property type="molecule type" value="Genomic_DNA"/>
</dbReference>
<reference evidence="4" key="1">
    <citation type="journal article" date="2023" name="Nat. Commun.">
        <title>Diploid and tetraploid genomes of Acorus and the evolution of monocots.</title>
        <authorList>
            <person name="Ma L."/>
            <person name="Liu K.W."/>
            <person name="Li Z."/>
            <person name="Hsiao Y.Y."/>
            <person name="Qi Y."/>
            <person name="Fu T."/>
            <person name="Tang G.D."/>
            <person name="Zhang D."/>
            <person name="Sun W.H."/>
            <person name="Liu D.K."/>
            <person name="Li Y."/>
            <person name="Chen G.Z."/>
            <person name="Liu X.D."/>
            <person name="Liao X.Y."/>
            <person name="Jiang Y.T."/>
            <person name="Yu X."/>
            <person name="Hao Y."/>
            <person name="Huang J."/>
            <person name="Zhao X.W."/>
            <person name="Ke S."/>
            <person name="Chen Y.Y."/>
            <person name="Wu W.L."/>
            <person name="Hsu J.L."/>
            <person name="Lin Y.F."/>
            <person name="Huang M.D."/>
            <person name="Li C.Y."/>
            <person name="Huang L."/>
            <person name="Wang Z.W."/>
            <person name="Zhao X."/>
            <person name="Zhong W.Y."/>
            <person name="Peng D.H."/>
            <person name="Ahmad S."/>
            <person name="Lan S."/>
            <person name="Zhang J.S."/>
            <person name="Tsai W.C."/>
            <person name="Van de Peer Y."/>
            <person name="Liu Z.J."/>
        </authorList>
    </citation>
    <scope>NUCLEOTIDE SEQUENCE</scope>
    <source>
        <strain evidence="4">CP</strain>
    </source>
</reference>
<evidence type="ECO:0000256" key="2">
    <source>
        <dbReference type="ARBA" id="ARBA00022737"/>
    </source>
</evidence>
<dbReference type="AlphaFoldDB" id="A0AAV9D2A7"/>
<organism evidence="4 5">
    <name type="scientific">Acorus calamus</name>
    <name type="common">Sweet flag</name>
    <dbReference type="NCBI Taxonomy" id="4465"/>
    <lineage>
        <taxon>Eukaryota</taxon>
        <taxon>Viridiplantae</taxon>
        <taxon>Streptophyta</taxon>
        <taxon>Embryophyta</taxon>
        <taxon>Tracheophyta</taxon>
        <taxon>Spermatophyta</taxon>
        <taxon>Magnoliopsida</taxon>
        <taxon>Liliopsida</taxon>
        <taxon>Acoraceae</taxon>
        <taxon>Acorus</taxon>
    </lineage>
</organism>
<dbReference type="PROSITE" id="PS51375">
    <property type="entry name" value="PPR"/>
    <property type="match status" value="6"/>
</dbReference>
<reference evidence="4" key="2">
    <citation type="submission" date="2023-06" db="EMBL/GenBank/DDBJ databases">
        <authorList>
            <person name="Ma L."/>
            <person name="Liu K.-W."/>
            <person name="Li Z."/>
            <person name="Hsiao Y.-Y."/>
            <person name="Qi Y."/>
            <person name="Fu T."/>
            <person name="Tang G."/>
            <person name="Zhang D."/>
            <person name="Sun W.-H."/>
            <person name="Liu D.-K."/>
            <person name="Li Y."/>
            <person name="Chen G.-Z."/>
            <person name="Liu X.-D."/>
            <person name="Liao X.-Y."/>
            <person name="Jiang Y.-T."/>
            <person name="Yu X."/>
            <person name="Hao Y."/>
            <person name="Huang J."/>
            <person name="Zhao X.-W."/>
            <person name="Ke S."/>
            <person name="Chen Y.-Y."/>
            <person name="Wu W.-L."/>
            <person name="Hsu J.-L."/>
            <person name="Lin Y.-F."/>
            <person name="Huang M.-D."/>
            <person name="Li C.-Y."/>
            <person name="Huang L."/>
            <person name="Wang Z.-W."/>
            <person name="Zhao X."/>
            <person name="Zhong W.-Y."/>
            <person name="Peng D.-H."/>
            <person name="Ahmad S."/>
            <person name="Lan S."/>
            <person name="Zhang J.-S."/>
            <person name="Tsai W.-C."/>
            <person name="Van De Peer Y."/>
            <person name="Liu Z.-J."/>
        </authorList>
    </citation>
    <scope>NUCLEOTIDE SEQUENCE</scope>
    <source>
        <strain evidence="4">CP</strain>
        <tissue evidence="4">Leaves</tissue>
    </source>
</reference>
<dbReference type="InterPro" id="IPR011990">
    <property type="entry name" value="TPR-like_helical_dom_sf"/>
</dbReference>
<feature type="repeat" description="PPR" evidence="3">
    <location>
        <begin position="233"/>
        <end position="267"/>
    </location>
</feature>
<gene>
    <name evidence="4" type="ORF">QJS10_CPA16g00715</name>
</gene>
<accession>A0AAV9D2A7</accession>
<dbReference type="PANTHER" id="PTHR47939:SF4">
    <property type="entry name" value="PENTACOTRIPEPTIDE-REPEAT REGION OF PRORP DOMAIN-CONTAINING PROTEIN"/>
    <property type="match status" value="1"/>
</dbReference>
<feature type="repeat" description="PPR" evidence="3">
    <location>
        <begin position="197"/>
        <end position="231"/>
    </location>
</feature>
<dbReference type="Pfam" id="PF13041">
    <property type="entry name" value="PPR_2"/>
    <property type="match status" value="3"/>
</dbReference>
<dbReference type="NCBIfam" id="TIGR00756">
    <property type="entry name" value="PPR"/>
    <property type="match status" value="5"/>
</dbReference>
<dbReference type="Gene3D" id="1.25.40.10">
    <property type="entry name" value="Tetratricopeptide repeat domain"/>
    <property type="match status" value="4"/>
</dbReference>
<name>A0AAV9D2A7_ACOCL</name>
<evidence type="ECO:0008006" key="6">
    <source>
        <dbReference type="Google" id="ProtNLM"/>
    </source>
</evidence>
<dbReference type="InterPro" id="IPR050667">
    <property type="entry name" value="PPR-containing_protein"/>
</dbReference>
<evidence type="ECO:0000313" key="4">
    <source>
        <dbReference type="EMBL" id="KAK1295257.1"/>
    </source>
</evidence>
<dbReference type="InterPro" id="IPR002885">
    <property type="entry name" value="PPR_rpt"/>
</dbReference>
<comment type="similarity">
    <text evidence="1">Belongs to the PPR family. P subfamily.</text>
</comment>
<dbReference type="Pfam" id="PF01535">
    <property type="entry name" value="PPR"/>
    <property type="match status" value="1"/>
</dbReference>
<keyword evidence="5" id="KW-1185">Reference proteome</keyword>
<evidence type="ECO:0000256" key="3">
    <source>
        <dbReference type="PROSITE-ProRule" id="PRU00708"/>
    </source>
</evidence>